<proteinExistence type="predicted"/>
<evidence type="ECO:0000313" key="3">
    <source>
        <dbReference type="Proteomes" id="UP001283361"/>
    </source>
</evidence>
<comment type="caution">
    <text evidence="2">The sequence shown here is derived from an EMBL/GenBank/DDBJ whole genome shotgun (WGS) entry which is preliminary data.</text>
</comment>
<reference evidence="2" key="1">
    <citation type="journal article" date="2023" name="G3 (Bethesda)">
        <title>A reference genome for the long-term kleptoplast-retaining sea slug Elysia crispata morphotype clarki.</title>
        <authorList>
            <person name="Eastman K.E."/>
            <person name="Pendleton A.L."/>
            <person name="Shaikh M.A."/>
            <person name="Suttiyut T."/>
            <person name="Ogas R."/>
            <person name="Tomko P."/>
            <person name="Gavelis G."/>
            <person name="Widhalm J.R."/>
            <person name="Wisecaver J.H."/>
        </authorList>
    </citation>
    <scope>NUCLEOTIDE SEQUENCE</scope>
    <source>
        <strain evidence="2">ECLA1</strain>
    </source>
</reference>
<organism evidence="2 3">
    <name type="scientific">Elysia crispata</name>
    <name type="common">lettuce slug</name>
    <dbReference type="NCBI Taxonomy" id="231223"/>
    <lineage>
        <taxon>Eukaryota</taxon>
        <taxon>Metazoa</taxon>
        <taxon>Spiralia</taxon>
        <taxon>Lophotrochozoa</taxon>
        <taxon>Mollusca</taxon>
        <taxon>Gastropoda</taxon>
        <taxon>Heterobranchia</taxon>
        <taxon>Euthyneura</taxon>
        <taxon>Panpulmonata</taxon>
        <taxon>Sacoglossa</taxon>
        <taxon>Placobranchoidea</taxon>
        <taxon>Plakobranchidae</taxon>
        <taxon>Elysia</taxon>
    </lineage>
</organism>
<accession>A0AAE1BEU4</accession>
<protein>
    <submittedName>
        <fullName evidence="2">Uncharacterized protein</fullName>
    </submittedName>
</protein>
<keyword evidence="3" id="KW-1185">Reference proteome</keyword>
<feature type="region of interest" description="Disordered" evidence="1">
    <location>
        <begin position="78"/>
        <end position="102"/>
    </location>
</feature>
<feature type="region of interest" description="Disordered" evidence="1">
    <location>
        <begin position="1"/>
        <end position="20"/>
    </location>
</feature>
<evidence type="ECO:0000256" key="1">
    <source>
        <dbReference type="SAM" id="MobiDB-lite"/>
    </source>
</evidence>
<dbReference type="Proteomes" id="UP001283361">
    <property type="component" value="Unassembled WGS sequence"/>
</dbReference>
<gene>
    <name evidence="2" type="ORF">RRG08_029426</name>
</gene>
<sequence length="197" mass="22177">MMADNESVLSATDKSDTPTHSVDYYYHEAMRYLKGETSHPSEESEEDEGDQDCCCSKCRAEQQCGLCGDAALHAGQDAQHDRGGRERSWSHSMAKDRESGTLPELPVIDGKLAGNRLKNRRFSDGMLLKNNMKVSDGHVHWADECKRELTRFRPRKQYTRRPSINQTPIKSILKNGSEESLVLQQDVHNSSFSSSDA</sequence>
<dbReference type="AlphaFoldDB" id="A0AAE1BEU4"/>
<dbReference type="EMBL" id="JAWDGP010000082">
    <property type="protein sequence ID" value="KAK3803832.1"/>
    <property type="molecule type" value="Genomic_DNA"/>
</dbReference>
<evidence type="ECO:0000313" key="2">
    <source>
        <dbReference type="EMBL" id="KAK3803832.1"/>
    </source>
</evidence>
<feature type="compositionally biased region" description="Basic and acidic residues" evidence="1">
    <location>
        <begin position="78"/>
        <end position="99"/>
    </location>
</feature>
<name>A0AAE1BEU4_9GAST</name>